<protein>
    <submittedName>
        <fullName evidence="2">Uncharacterized protein</fullName>
    </submittedName>
</protein>
<keyword evidence="1" id="KW-1133">Transmembrane helix</keyword>
<keyword evidence="1" id="KW-0472">Membrane</keyword>
<sequence>MRSGAVTRMLLDGYVYYNIHDQCTYTCRDVVLTTSNVILLLLLSLAAYGFLLLSCIAWIQSDSVDIVAEWLRYLFLFLKQPFVLYFFSLVPLQHSRVSWLLYLPGWLYIYIYISTFLPCIQRLLVTK</sequence>
<dbReference type="AlphaFoldDB" id="G0V2V7"/>
<feature type="transmembrane region" description="Helical" evidence="1">
    <location>
        <begin position="70"/>
        <end position="87"/>
    </location>
</feature>
<evidence type="ECO:0000256" key="1">
    <source>
        <dbReference type="SAM" id="Phobius"/>
    </source>
</evidence>
<dbReference type="EMBL" id="HE575324">
    <property type="protein sequence ID" value="CCC95980.1"/>
    <property type="molecule type" value="Genomic_DNA"/>
</dbReference>
<reference evidence="2" key="1">
    <citation type="journal article" date="2012" name="Proc. Natl. Acad. Sci. U.S.A.">
        <title>Antigenic diversity is generated by distinct evolutionary mechanisms in African trypanosome species.</title>
        <authorList>
            <person name="Jackson A.P."/>
            <person name="Berry A."/>
            <person name="Aslett M."/>
            <person name="Allison H.C."/>
            <person name="Burton P."/>
            <person name="Vavrova-Anderson J."/>
            <person name="Brown R."/>
            <person name="Browne H."/>
            <person name="Corton N."/>
            <person name="Hauser H."/>
            <person name="Gamble J."/>
            <person name="Gilderthorp R."/>
            <person name="Marcello L."/>
            <person name="McQuillan J."/>
            <person name="Otto T.D."/>
            <person name="Quail M.A."/>
            <person name="Sanders M.J."/>
            <person name="van Tonder A."/>
            <person name="Ginger M.L."/>
            <person name="Field M.C."/>
            <person name="Barry J.D."/>
            <person name="Hertz-Fowler C."/>
            <person name="Berriman M."/>
        </authorList>
    </citation>
    <scope>NUCLEOTIDE SEQUENCE</scope>
    <source>
        <strain evidence="2">IL3000</strain>
    </source>
</reference>
<organism evidence="2">
    <name type="scientific">Trypanosoma congolense (strain IL3000)</name>
    <dbReference type="NCBI Taxonomy" id="1068625"/>
    <lineage>
        <taxon>Eukaryota</taxon>
        <taxon>Discoba</taxon>
        <taxon>Euglenozoa</taxon>
        <taxon>Kinetoplastea</taxon>
        <taxon>Metakinetoplastina</taxon>
        <taxon>Trypanosomatida</taxon>
        <taxon>Trypanosomatidae</taxon>
        <taxon>Trypanosoma</taxon>
        <taxon>Nannomonas</taxon>
    </lineage>
</organism>
<evidence type="ECO:0000313" key="2">
    <source>
        <dbReference type="EMBL" id="CCC95980.1"/>
    </source>
</evidence>
<accession>G0V2V7</accession>
<name>G0V2V7_TRYCI</name>
<feature type="transmembrane region" description="Helical" evidence="1">
    <location>
        <begin position="38"/>
        <end position="58"/>
    </location>
</feature>
<keyword evidence="1" id="KW-0812">Transmembrane</keyword>
<proteinExistence type="predicted"/>
<feature type="transmembrane region" description="Helical" evidence="1">
    <location>
        <begin position="107"/>
        <end position="125"/>
    </location>
</feature>
<gene>
    <name evidence="2" type="ORF">TCIL3000_11_14970</name>
</gene>